<evidence type="ECO:0000256" key="1">
    <source>
        <dbReference type="SAM" id="Phobius"/>
    </source>
</evidence>
<dbReference type="AlphaFoldDB" id="A0A3B0UN51"/>
<dbReference type="GO" id="GO:0044874">
    <property type="term" value="P:lipoprotein localization to outer membrane"/>
    <property type="evidence" value="ECO:0007669"/>
    <property type="project" value="TreeGrafter"/>
</dbReference>
<gene>
    <name evidence="3" type="ORF">MNBD_BACTEROID07-184</name>
</gene>
<dbReference type="EMBL" id="UOET01000393">
    <property type="protein sequence ID" value="VAW29643.1"/>
    <property type="molecule type" value="Genomic_DNA"/>
</dbReference>
<protein>
    <recommendedName>
        <fullName evidence="2">MacB-like periplasmic core domain-containing protein</fullName>
    </recommendedName>
</protein>
<evidence type="ECO:0000259" key="2">
    <source>
        <dbReference type="Pfam" id="PF12704"/>
    </source>
</evidence>
<reference evidence="3" key="1">
    <citation type="submission" date="2018-06" db="EMBL/GenBank/DDBJ databases">
        <authorList>
            <person name="Zhirakovskaya E."/>
        </authorList>
    </citation>
    <scope>NUCLEOTIDE SEQUENCE</scope>
</reference>
<dbReference type="PANTHER" id="PTHR30489">
    <property type="entry name" value="LIPOPROTEIN-RELEASING SYSTEM TRANSMEMBRANE PROTEIN LOLE"/>
    <property type="match status" value="1"/>
</dbReference>
<proteinExistence type="predicted"/>
<name>A0A3B0UN51_9ZZZZ</name>
<organism evidence="3">
    <name type="scientific">hydrothermal vent metagenome</name>
    <dbReference type="NCBI Taxonomy" id="652676"/>
    <lineage>
        <taxon>unclassified sequences</taxon>
        <taxon>metagenomes</taxon>
        <taxon>ecological metagenomes</taxon>
    </lineage>
</organism>
<feature type="non-terminal residue" evidence="3">
    <location>
        <position position="224"/>
    </location>
</feature>
<dbReference type="Pfam" id="PF12704">
    <property type="entry name" value="MacB_PCD"/>
    <property type="match status" value="1"/>
</dbReference>
<feature type="domain" description="MacB-like periplasmic core" evidence="2">
    <location>
        <begin position="54"/>
        <end position="221"/>
    </location>
</feature>
<keyword evidence="1" id="KW-0472">Membrane</keyword>
<keyword evidence="1" id="KW-0812">Transmembrane</keyword>
<sequence length="224" mass="24582">MIIIFLKGKSTKACCFKAGNDNFVKKSVLNVAYFIAKHIVPGRTEAYARPIIRIAIISIALGLALMIISVAIVIGFKRSISNKVTGFSAPLQVVAFTRNESLEESPVTIGTKFLKKLHDNPEITHIQYTAEKGGVLKTHNQIQGIILKGVGQDYDWQFLKENLTSGHLPDLKTDKPGRQVLISQKLATKLQLRPGDAVRIWFIGKDATAALGRKLVISGIYNTG</sequence>
<dbReference type="PANTHER" id="PTHR30489:SF0">
    <property type="entry name" value="LIPOPROTEIN-RELEASING SYSTEM TRANSMEMBRANE PROTEIN LOLE"/>
    <property type="match status" value="1"/>
</dbReference>
<dbReference type="GO" id="GO:0098797">
    <property type="term" value="C:plasma membrane protein complex"/>
    <property type="evidence" value="ECO:0007669"/>
    <property type="project" value="TreeGrafter"/>
</dbReference>
<accession>A0A3B0UN51</accession>
<feature type="transmembrane region" description="Helical" evidence="1">
    <location>
        <begin position="51"/>
        <end position="76"/>
    </location>
</feature>
<keyword evidence="1" id="KW-1133">Transmembrane helix</keyword>
<evidence type="ECO:0000313" key="3">
    <source>
        <dbReference type="EMBL" id="VAW29643.1"/>
    </source>
</evidence>
<dbReference type="InterPro" id="IPR025857">
    <property type="entry name" value="MacB_PCD"/>
</dbReference>
<dbReference type="InterPro" id="IPR051447">
    <property type="entry name" value="Lipoprotein-release_system"/>
</dbReference>